<dbReference type="HAMAP" id="MF_01341">
    <property type="entry name" value="Ribosomal_uL15"/>
    <property type="match status" value="1"/>
</dbReference>
<evidence type="ECO:0000259" key="5">
    <source>
        <dbReference type="Pfam" id="PF00828"/>
    </source>
</evidence>
<feature type="compositionally biased region" description="Gly residues" evidence="4">
    <location>
        <begin position="48"/>
        <end position="60"/>
    </location>
</feature>
<gene>
    <name evidence="6" type="ORF">KGF56_001349</name>
</gene>
<dbReference type="PANTHER" id="PTHR12934:SF11">
    <property type="entry name" value="LARGE RIBOSOMAL SUBUNIT PROTEIN UL15M"/>
    <property type="match status" value="1"/>
</dbReference>
<comment type="caution">
    <text evidence="6">The sequence shown here is derived from an EMBL/GenBank/DDBJ whole genome shotgun (WGS) entry which is preliminary data.</text>
</comment>
<dbReference type="GO" id="GO:0003735">
    <property type="term" value="F:structural constituent of ribosome"/>
    <property type="evidence" value="ECO:0007669"/>
    <property type="project" value="InterPro"/>
</dbReference>
<dbReference type="RefSeq" id="XP_049181487.1">
    <property type="nucleotide sequence ID" value="XM_049322462.1"/>
</dbReference>
<evidence type="ECO:0000256" key="2">
    <source>
        <dbReference type="ARBA" id="ARBA00022980"/>
    </source>
</evidence>
<organism evidence="6 7">
    <name type="scientific">Candida oxycetoniae</name>
    <dbReference type="NCBI Taxonomy" id="497107"/>
    <lineage>
        <taxon>Eukaryota</taxon>
        <taxon>Fungi</taxon>
        <taxon>Dikarya</taxon>
        <taxon>Ascomycota</taxon>
        <taxon>Saccharomycotina</taxon>
        <taxon>Pichiomycetes</taxon>
        <taxon>Debaryomycetaceae</taxon>
        <taxon>Candida/Lodderomyces clade</taxon>
        <taxon>Candida</taxon>
    </lineage>
</organism>
<accession>A0AAI9SZ91</accession>
<dbReference type="AlphaFoldDB" id="A0AAI9SZ91"/>
<dbReference type="GeneID" id="73378966"/>
<dbReference type="InterPro" id="IPR021131">
    <property type="entry name" value="Ribosomal_uL15/eL18"/>
</dbReference>
<dbReference type="NCBIfam" id="TIGR01071">
    <property type="entry name" value="rplO_bact"/>
    <property type="match status" value="1"/>
</dbReference>
<dbReference type="InterPro" id="IPR005749">
    <property type="entry name" value="Ribosomal_uL15_bac-type"/>
</dbReference>
<sequence>MLGRLLFPKILAFEINTTKTLVRNVSYLGRLKPNDGSTKNYKRLGRGPSSGKGKTAGRGQKGQKARGKVPIWMEGGQTPYFKQLPMVGFSNKHNAMDFHEVNLSRIQDLWDTGRIPLQAGETLTIRVMRECGLITGSLKDGVKLLGSSLGKYTVPLNIEASKATTEAVKKIEDDAKMSFTARYFTKLGLRAHVNPAKFLLKKGYVPQQARPTSKKNIAYYSDSEKRGYLIKDKSILLEPLEKAREETKTAKPKKKTSKFKSLYEQLSEASSIGYKPTNRTVNIQELA</sequence>
<feature type="region of interest" description="Disordered" evidence="4">
    <location>
        <begin position="36"/>
        <end position="67"/>
    </location>
</feature>
<keyword evidence="3" id="KW-0687">Ribonucleoprotein</keyword>
<reference evidence="6" key="1">
    <citation type="journal article" date="2022" name="DNA Res.">
        <title>Genome analysis of five recently described species of the CUG-Ser clade uncovers Candida theae as a new hybrid lineage with pathogenic potential in the Candida parapsilosis species complex.</title>
        <authorList>
            <person name="Mixao V."/>
            <person name="Del Olmo V."/>
            <person name="Hegedusova E."/>
            <person name="Saus E."/>
            <person name="Pryszcz L."/>
            <person name="Cillingova A."/>
            <person name="Nosek J."/>
            <person name="Gabaldon T."/>
        </authorList>
    </citation>
    <scope>NUCLEOTIDE SEQUENCE</scope>
    <source>
        <strain evidence="6">CBS 10844</strain>
    </source>
</reference>
<dbReference type="Proteomes" id="UP001202479">
    <property type="component" value="Unassembled WGS sequence"/>
</dbReference>
<dbReference type="EMBL" id="JAHUZD010000027">
    <property type="protein sequence ID" value="KAI3405742.2"/>
    <property type="molecule type" value="Genomic_DNA"/>
</dbReference>
<dbReference type="SUPFAM" id="SSF52080">
    <property type="entry name" value="Ribosomal proteins L15p and L18e"/>
    <property type="match status" value="1"/>
</dbReference>
<keyword evidence="2" id="KW-0689">Ribosomal protein</keyword>
<name>A0AAI9SZ91_9ASCO</name>
<dbReference type="InterPro" id="IPR036227">
    <property type="entry name" value="Ribosomal_uL15/eL18_sf"/>
</dbReference>
<evidence type="ECO:0000313" key="6">
    <source>
        <dbReference type="EMBL" id="KAI3405742.2"/>
    </source>
</evidence>
<dbReference type="Gene3D" id="3.100.10.10">
    <property type="match status" value="1"/>
</dbReference>
<feature type="domain" description="Large ribosomal subunit protein uL15/eL18" evidence="5">
    <location>
        <begin position="100"/>
        <end position="172"/>
    </location>
</feature>
<dbReference type="PANTHER" id="PTHR12934">
    <property type="entry name" value="50S RIBOSOMAL PROTEIN L15"/>
    <property type="match status" value="1"/>
</dbReference>
<dbReference type="Pfam" id="PF00828">
    <property type="entry name" value="Ribosomal_L27A"/>
    <property type="match status" value="1"/>
</dbReference>
<keyword evidence="7" id="KW-1185">Reference proteome</keyword>
<comment type="similarity">
    <text evidence="1">Belongs to the universal ribosomal protein uL15 family.</text>
</comment>
<dbReference type="InterPro" id="IPR030878">
    <property type="entry name" value="Ribosomal_uL15"/>
</dbReference>
<evidence type="ECO:0000256" key="3">
    <source>
        <dbReference type="ARBA" id="ARBA00023274"/>
    </source>
</evidence>
<dbReference type="GO" id="GO:0005762">
    <property type="term" value="C:mitochondrial large ribosomal subunit"/>
    <property type="evidence" value="ECO:0007669"/>
    <property type="project" value="TreeGrafter"/>
</dbReference>
<proteinExistence type="inferred from homology"/>
<evidence type="ECO:0000313" key="7">
    <source>
        <dbReference type="Proteomes" id="UP001202479"/>
    </source>
</evidence>
<protein>
    <submittedName>
        <fullName evidence="6">MRPL10</fullName>
    </submittedName>
</protein>
<dbReference type="GO" id="GO:0006412">
    <property type="term" value="P:translation"/>
    <property type="evidence" value="ECO:0007669"/>
    <property type="project" value="InterPro"/>
</dbReference>
<evidence type="ECO:0000256" key="4">
    <source>
        <dbReference type="SAM" id="MobiDB-lite"/>
    </source>
</evidence>
<evidence type="ECO:0000256" key="1">
    <source>
        <dbReference type="ARBA" id="ARBA00007320"/>
    </source>
</evidence>